<dbReference type="RefSeq" id="WP_080979879.1">
    <property type="nucleotide sequence ID" value="NZ_CP103094.1"/>
</dbReference>
<dbReference type="AlphaFoldDB" id="A0A1Y4UYF4"/>
<proteinExistence type="predicted"/>
<reference evidence="2" key="1">
    <citation type="submission" date="2017-04" db="EMBL/GenBank/DDBJ databases">
        <title>Function of individual gut microbiota members based on whole genome sequencing of pure cultures obtained from chicken caecum.</title>
        <authorList>
            <person name="Medvecky M."/>
            <person name="Cejkova D."/>
            <person name="Polansky O."/>
            <person name="Karasova D."/>
            <person name="Kubasova T."/>
            <person name="Cizek A."/>
            <person name="Rychlik I."/>
        </authorList>
    </citation>
    <scope>NUCLEOTIDE SEQUENCE [LARGE SCALE GENOMIC DNA]</scope>
    <source>
        <strain evidence="2">An109</strain>
    </source>
</reference>
<accession>A0A1Y4UYF4</accession>
<name>A0A1Y4UYF4_9BACE</name>
<sequence>MFNQLLMNIAKQHLINRTNIRTHNATINKSMINALNEPDLYRFFCLSLYRNSYYNVRLRIEDIAKIIGEKKDTLKNFNKSMDTVLTRKKYPSPINHPVYEFTMRSLYKIPAMDYKGFITLSHKFTQVKLSVKVKGYYIKLLLIAENNTIPLTNIGIANKLGISKNTVPQYNIELFQAGLLKLFPDRLELTPNELLISNDEAKQKKEWHPITGDLLPNITLCFNK</sequence>
<evidence type="ECO:0000313" key="2">
    <source>
        <dbReference type="Proteomes" id="UP000196036"/>
    </source>
</evidence>
<dbReference type="Proteomes" id="UP000196036">
    <property type="component" value="Unassembled WGS sequence"/>
</dbReference>
<comment type="caution">
    <text evidence="1">The sequence shown here is derived from an EMBL/GenBank/DDBJ whole genome shotgun (WGS) entry which is preliminary data.</text>
</comment>
<protein>
    <submittedName>
        <fullName evidence="1">Uncharacterized protein</fullName>
    </submittedName>
</protein>
<dbReference type="EMBL" id="NFLW01000069">
    <property type="protein sequence ID" value="OUQ62153.1"/>
    <property type="molecule type" value="Genomic_DNA"/>
</dbReference>
<gene>
    <name evidence="1" type="ORF">B5E52_21810</name>
</gene>
<evidence type="ECO:0000313" key="1">
    <source>
        <dbReference type="EMBL" id="OUQ62153.1"/>
    </source>
</evidence>
<organism evidence="1 2">
    <name type="scientific">Bacteroides xylanisolvens</name>
    <dbReference type="NCBI Taxonomy" id="371601"/>
    <lineage>
        <taxon>Bacteria</taxon>
        <taxon>Pseudomonadati</taxon>
        <taxon>Bacteroidota</taxon>
        <taxon>Bacteroidia</taxon>
        <taxon>Bacteroidales</taxon>
        <taxon>Bacteroidaceae</taxon>
        <taxon>Bacteroides</taxon>
    </lineage>
</organism>